<dbReference type="RefSeq" id="WP_330974199.1">
    <property type="nucleotide sequence ID" value="NZ_JAZGLY010000003.1"/>
</dbReference>
<organism evidence="2 3">
    <name type="scientific">Niabella digestorum</name>
    <dbReference type="NCBI Taxonomy" id="3117701"/>
    <lineage>
        <taxon>Bacteria</taxon>
        <taxon>Pseudomonadati</taxon>
        <taxon>Bacteroidota</taxon>
        <taxon>Chitinophagia</taxon>
        <taxon>Chitinophagales</taxon>
        <taxon>Chitinophagaceae</taxon>
        <taxon>Niabella</taxon>
    </lineage>
</organism>
<accession>A0ABU7RFL4</accession>
<dbReference type="Proteomes" id="UP001357452">
    <property type="component" value="Unassembled WGS sequence"/>
</dbReference>
<evidence type="ECO:0008006" key="4">
    <source>
        <dbReference type="Google" id="ProtNLM"/>
    </source>
</evidence>
<sequence length="102" mass="11720">MIQKRKIVLLGAVLKLCLGPNIIYLLSQKKILWGFPFVYLNKNEPEPIEVFSYGVLPGNIMLNLAVATALFLVLNKLIKRIKWLDNLKWFNNNVSKHPSKNT</sequence>
<comment type="caution">
    <text evidence="2">The sequence shown here is derived from an EMBL/GenBank/DDBJ whole genome shotgun (WGS) entry which is preliminary data.</text>
</comment>
<feature type="transmembrane region" description="Helical" evidence="1">
    <location>
        <begin position="51"/>
        <end position="74"/>
    </location>
</feature>
<gene>
    <name evidence="2" type="ORF">V2H41_05825</name>
</gene>
<keyword evidence="1" id="KW-0472">Membrane</keyword>
<proteinExistence type="predicted"/>
<keyword evidence="1" id="KW-0812">Transmembrane</keyword>
<evidence type="ECO:0000256" key="1">
    <source>
        <dbReference type="SAM" id="Phobius"/>
    </source>
</evidence>
<reference evidence="2 3" key="1">
    <citation type="submission" date="2024-01" db="EMBL/GenBank/DDBJ databases">
        <title>Niabella digestum sp. nov., isolated from waste digestion system.</title>
        <authorList>
            <person name="Zhang L."/>
        </authorList>
    </citation>
    <scope>NUCLEOTIDE SEQUENCE [LARGE SCALE GENOMIC DNA]</scope>
    <source>
        <strain evidence="2 3">A18</strain>
    </source>
</reference>
<keyword evidence="1" id="KW-1133">Transmembrane helix</keyword>
<name>A0ABU7RFL4_9BACT</name>
<protein>
    <recommendedName>
        <fullName evidence="4">DUF2062 domain-containing protein</fullName>
    </recommendedName>
</protein>
<evidence type="ECO:0000313" key="3">
    <source>
        <dbReference type="Proteomes" id="UP001357452"/>
    </source>
</evidence>
<keyword evidence="3" id="KW-1185">Reference proteome</keyword>
<dbReference type="EMBL" id="JAZGLY010000003">
    <property type="protein sequence ID" value="MEE6186789.1"/>
    <property type="molecule type" value="Genomic_DNA"/>
</dbReference>
<evidence type="ECO:0000313" key="2">
    <source>
        <dbReference type="EMBL" id="MEE6186789.1"/>
    </source>
</evidence>